<dbReference type="InterPro" id="IPR016162">
    <property type="entry name" value="Ald_DH_N"/>
</dbReference>
<organism evidence="4 5">
    <name type="scientific">Aquiflexum balticum DSM 16537</name>
    <dbReference type="NCBI Taxonomy" id="758820"/>
    <lineage>
        <taxon>Bacteria</taxon>
        <taxon>Pseudomonadati</taxon>
        <taxon>Bacteroidota</taxon>
        <taxon>Cytophagia</taxon>
        <taxon>Cytophagales</taxon>
        <taxon>Cyclobacteriaceae</taxon>
        <taxon>Aquiflexum</taxon>
    </lineage>
</organism>
<accession>A0A1W2HAI8</accession>
<proteinExistence type="inferred from homology"/>
<name>A0A1W2HAI8_9BACT</name>
<dbReference type="AlphaFoldDB" id="A0A1W2HAI8"/>
<dbReference type="Gene3D" id="3.40.605.10">
    <property type="entry name" value="Aldehyde Dehydrogenase, Chain A, domain 1"/>
    <property type="match status" value="1"/>
</dbReference>
<feature type="domain" description="Aldehyde dehydrogenase" evidence="3">
    <location>
        <begin position="3"/>
        <end position="457"/>
    </location>
</feature>
<gene>
    <name evidence="4" type="ORF">SAMN00777080_4582</name>
</gene>
<dbReference type="STRING" id="758820.SAMN00777080_4582"/>
<evidence type="ECO:0000256" key="1">
    <source>
        <dbReference type="ARBA" id="ARBA00009986"/>
    </source>
</evidence>
<sequence length="466" mass="50711">MSNNQTLKVFSPFDNTLIQEIPMDGKKDVEKALRKAHDLFLNRSKWIPSHERIAVLEKVAELMKADLEELTNTAASEGGKPYQDSKVEVIRAINGVKIAAGEIGRLTGKQIPMGLTQASENRIAFTTREPIGVVASISAFNHPLNLIVHQTVTAFAAGCPVIVKPASTTPLSCLAFAEILYKAGVPKDWVQILILDNESAEALVTDKRINFLSFIGSARVGWSLKSKLAPGTRCALEHGGAAPVIVEPDADFKTMVPALVKGGFYHAGQVCVSVQKIFAHESIAEELADEITKAAEQLIVGDPLDKNTEVGPLIAEKEVERVHEWVLEAAESGGKILCGGKKISDTCYSPTVIFNPASEAKVSTEEVFGPVVCVYPYADREKAIKEANSLDYHFQAAVFTKDLDVAFDTVQKLNATAVMVNDHTAFRVDWMPFGGRDSSGEGLGGIPYSMHEMTREKLMVVKSRYL</sequence>
<dbReference type="RefSeq" id="WP_084122871.1">
    <property type="nucleotide sequence ID" value="NZ_LT838813.1"/>
</dbReference>
<dbReference type="EMBL" id="LT838813">
    <property type="protein sequence ID" value="SMD45909.1"/>
    <property type="molecule type" value="Genomic_DNA"/>
</dbReference>
<keyword evidence="5" id="KW-1185">Reference proteome</keyword>
<dbReference type="Gene3D" id="3.40.309.10">
    <property type="entry name" value="Aldehyde Dehydrogenase, Chain A, domain 2"/>
    <property type="match status" value="1"/>
</dbReference>
<dbReference type="SUPFAM" id="SSF53720">
    <property type="entry name" value="ALDH-like"/>
    <property type="match status" value="1"/>
</dbReference>
<dbReference type="InterPro" id="IPR016161">
    <property type="entry name" value="Ald_DH/histidinol_DH"/>
</dbReference>
<dbReference type="InterPro" id="IPR016163">
    <property type="entry name" value="Ald_DH_C"/>
</dbReference>
<evidence type="ECO:0000313" key="4">
    <source>
        <dbReference type="EMBL" id="SMD45909.1"/>
    </source>
</evidence>
<dbReference type="PANTHER" id="PTHR42991:SF1">
    <property type="entry name" value="ALDEHYDE DEHYDROGENASE"/>
    <property type="match status" value="1"/>
</dbReference>
<dbReference type="InterPro" id="IPR051020">
    <property type="entry name" value="ALDH-related_metabolic_enz"/>
</dbReference>
<comment type="similarity">
    <text evidence="1">Belongs to the aldehyde dehydrogenase family.</text>
</comment>
<dbReference type="OrthoDB" id="973869at2"/>
<reference evidence="5" key="1">
    <citation type="submission" date="2017-04" db="EMBL/GenBank/DDBJ databases">
        <authorList>
            <person name="Varghese N."/>
            <person name="Submissions S."/>
        </authorList>
    </citation>
    <scope>NUCLEOTIDE SEQUENCE [LARGE SCALE GENOMIC DNA]</scope>
    <source>
        <strain evidence="5">DSM 16537</strain>
    </source>
</reference>
<protein>
    <submittedName>
        <fullName evidence="4">Acyl-CoA reductase</fullName>
    </submittedName>
</protein>
<dbReference type="Pfam" id="PF00171">
    <property type="entry name" value="Aldedh"/>
    <property type="match status" value="1"/>
</dbReference>
<evidence type="ECO:0000313" key="5">
    <source>
        <dbReference type="Proteomes" id="UP000192333"/>
    </source>
</evidence>
<evidence type="ECO:0000256" key="2">
    <source>
        <dbReference type="ARBA" id="ARBA00023002"/>
    </source>
</evidence>
<evidence type="ECO:0000259" key="3">
    <source>
        <dbReference type="Pfam" id="PF00171"/>
    </source>
</evidence>
<dbReference type="InterPro" id="IPR015590">
    <property type="entry name" value="Aldehyde_DH_dom"/>
</dbReference>
<dbReference type="PANTHER" id="PTHR42991">
    <property type="entry name" value="ALDEHYDE DEHYDROGENASE"/>
    <property type="match status" value="1"/>
</dbReference>
<dbReference type="Proteomes" id="UP000192333">
    <property type="component" value="Chromosome I"/>
</dbReference>
<dbReference type="GO" id="GO:0008911">
    <property type="term" value="F:lactaldehyde dehydrogenase (NAD+) activity"/>
    <property type="evidence" value="ECO:0007669"/>
    <property type="project" value="TreeGrafter"/>
</dbReference>
<dbReference type="CDD" id="cd07148">
    <property type="entry name" value="ALDH_RL0313"/>
    <property type="match status" value="1"/>
</dbReference>
<keyword evidence="2" id="KW-0560">Oxidoreductase</keyword>